<dbReference type="EMBL" id="JAENIO010000022">
    <property type="protein sequence ID" value="MBK1834376.1"/>
    <property type="molecule type" value="Genomic_DNA"/>
</dbReference>
<dbReference type="Gene3D" id="3.40.50.410">
    <property type="entry name" value="von Willebrand factor, type A domain"/>
    <property type="match status" value="1"/>
</dbReference>
<dbReference type="RefSeq" id="WP_200391824.1">
    <property type="nucleotide sequence ID" value="NZ_JBHUJA010000069.1"/>
</dbReference>
<proteinExistence type="predicted"/>
<name>A0A934VMR5_9BACT</name>
<feature type="domain" description="DUF58" evidence="1">
    <location>
        <begin position="36"/>
        <end position="248"/>
    </location>
</feature>
<keyword evidence="3" id="KW-1185">Reference proteome</keyword>
<comment type="caution">
    <text evidence="2">The sequence shown here is derived from an EMBL/GenBank/DDBJ whole genome shotgun (WGS) entry which is preliminary data.</text>
</comment>
<evidence type="ECO:0000313" key="3">
    <source>
        <dbReference type="Proteomes" id="UP000604083"/>
    </source>
</evidence>
<dbReference type="Pfam" id="PF01882">
    <property type="entry name" value="DUF58"/>
    <property type="match status" value="1"/>
</dbReference>
<dbReference type="PANTHER" id="PTHR33608">
    <property type="entry name" value="BLL2464 PROTEIN"/>
    <property type="match status" value="1"/>
</dbReference>
<dbReference type="PANTHER" id="PTHR33608:SF6">
    <property type="entry name" value="BLL2464 PROTEIN"/>
    <property type="match status" value="1"/>
</dbReference>
<evidence type="ECO:0000313" key="2">
    <source>
        <dbReference type="EMBL" id="MBK1834376.1"/>
    </source>
</evidence>
<dbReference type="Proteomes" id="UP000604083">
    <property type="component" value="Unassembled WGS sequence"/>
</dbReference>
<dbReference type="InterPro" id="IPR036465">
    <property type="entry name" value="vWFA_dom_sf"/>
</dbReference>
<protein>
    <submittedName>
        <fullName evidence="2">DUF58 domain-containing protein</fullName>
    </submittedName>
</protein>
<evidence type="ECO:0000259" key="1">
    <source>
        <dbReference type="Pfam" id="PF01882"/>
    </source>
</evidence>
<reference evidence="2" key="1">
    <citation type="submission" date="2021-01" db="EMBL/GenBank/DDBJ databases">
        <title>Modified the classification status of verrucomicrobia.</title>
        <authorList>
            <person name="Feng X."/>
        </authorList>
    </citation>
    <scope>NUCLEOTIDE SEQUENCE</scope>
    <source>
        <strain evidence="2">KCTC 12986</strain>
    </source>
</reference>
<dbReference type="InterPro" id="IPR002881">
    <property type="entry name" value="DUF58"/>
</dbReference>
<dbReference type="SUPFAM" id="SSF53300">
    <property type="entry name" value="vWA-like"/>
    <property type="match status" value="1"/>
</dbReference>
<gene>
    <name evidence="2" type="ORF">JIN78_09925</name>
</gene>
<accession>A0A934VMR5</accession>
<organism evidence="2 3">
    <name type="scientific">Roseibacillus ishigakijimensis</name>
    <dbReference type="NCBI Taxonomy" id="454146"/>
    <lineage>
        <taxon>Bacteria</taxon>
        <taxon>Pseudomonadati</taxon>
        <taxon>Verrucomicrobiota</taxon>
        <taxon>Verrucomicrobiia</taxon>
        <taxon>Verrucomicrobiales</taxon>
        <taxon>Verrucomicrobiaceae</taxon>
        <taxon>Roseibacillus</taxon>
    </lineage>
</organism>
<dbReference type="AlphaFoldDB" id="A0A934VMR5"/>
<sequence>MARVHRLELRAKRLVKETFAGDYHSSFKGQGLDFDEFREYQHGDEIRFIDWNVTARLGTPFIRKFREERELSAIIAVDLSASMNYGSVRLSKREMAAEIAALIAFSARDNGDKVGLLLFADEPLLYLPPAKGTKHILRCIREILATPSPAGAVNFPAATKVMMKAIRQKSLLFLLSDFIGADFTKSLATLSQRHDLVALRLFDPIEQDLPAVGKVTLIDPETGYERVVNTSNSNVRMGFSKLSRRYREGIEKTFKRYDIDHAALASNEDPFKVLHGLFQRRAKRKQS</sequence>